<dbReference type="Pfam" id="PF12833">
    <property type="entry name" value="HTH_18"/>
    <property type="match status" value="1"/>
</dbReference>
<dbReference type="PRINTS" id="PR00032">
    <property type="entry name" value="HTHARAC"/>
</dbReference>
<keyword evidence="1" id="KW-0805">Transcription regulation</keyword>
<dbReference type="InterPro" id="IPR018062">
    <property type="entry name" value="HTH_AraC-typ_CS"/>
</dbReference>
<name>A0ABQ1GNJ7_9BACL</name>
<dbReference type="InterPro" id="IPR001789">
    <property type="entry name" value="Sig_transdc_resp-reg_receiver"/>
</dbReference>
<evidence type="ECO:0000259" key="6">
    <source>
        <dbReference type="PROSITE" id="PS50110"/>
    </source>
</evidence>
<evidence type="ECO:0000256" key="2">
    <source>
        <dbReference type="ARBA" id="ARBA00023125"/>
    </source>
</evidence>
<dbReference type="PROSITE" id="PS00041">
    <property type="entry name" value="HTH_ARAC_FAMILY_1"/>
    <property type="match status" value="1"/>
</dbReference>
<feature type="domain" description="HTH araC/xylS-type" evidence="5">
    <location>
        <begin position="429"/>
        <end position="527"/>
    </location>
</feature>
<dbReference type="InterPro" id="IPR018060">
    <property type="entry name" value="HTH_AraC"/>
</dbReference>
<evidence type="ECO:0000313" key="7">
    <source>
        <dbReference type="EMBL" id="GGA46639.1"/>
    </source>
</evidence>
<feature type="domain" description="Response regulatory" evidence="6">
    <location>
        <begin position="10"/>
        <end position="127"/>
    </location>
</feature>
<evidence type="ECO:0000313" key="8">
    <source>
        <dbReference type="Proteomes" id="UP000609323"/>
    </source>
</evidence>
<keyword evidence="8" id="KW-1185">Reference proteome</keyword>
<evidence type="ECO:0008006" key="9">
    <source>
        <dbReference type="Google" id="ProtNLM"/>
    </source>
</evidence>
<dbReference type="Proteomes" id="UP000609323">
    <property type="component" value="Unassembled WGS sequence"/>
</dbReference>
<dbReference type="Pfam" id="PF00072">
    <property type="entry name" value="Response_reg"/>
    <property type="match status" value="1"/>
</dbReference>
<dbReference type="InterPro" id="IPR011006">
    <property type="entry name" value="CheY-like_superfamily"/>
</dbReference>
<dbReference type="EMBL" id="BMHF01000014">
    <property type="protein sequence ID" value="GGA46639.1"/>
    <property type="molecule type" value="Genomic_DNA"/>
</dbReference>
<dbReference type="Gene3D" id="3.40.50.2300">
    <property type="match status" value="1"/>
</dbReference>
<dbReference type="SUPFAM" id="SSF46689">
    <property type="entry name" value="Homeodomain-like"/>
    <property type="match status" value="2"/>
</dbReference>
<dbReference type="InterPro" id="IPR020449">
    <property type="entry name" value="Tscrpt_reg_AraC-type_HTH"/>
</dbReference>
<gene>
    <name evidence="7" type="ORF">GCM10010917_34930</name>
</gene>
<dbReference type="InterPro" id="IPR009057">
    <property type="entry name" value="Homeodomain-like_sf"/>
</dbReference>
<sequence>MNNTLNTYCKVLIVDDEMLVRQGIKHLFDWESEGFTIVGEASNGKEALEQISLLRPHIILMDIVMPVMDGEELARIIQIRYPDVKIVVLSSFSEFEFVRSTFQSGASDYILKPKLDAVELLGILKKASGTLPGLQNADQPDRSGRWLAAALDKLVSGYPFDNESIRGRVLSSFVRPSFALLSMERLGGQGQAERSSEELQHTAEAVLESMIRSGNLPLEFRPLSQEAGRSRWLWNADERFFGSAGLAADVLQQLVEGCELEGLPAAAALSAPFHDLEALHEAAEQIPALLEKRFFLPDERVFMAGERTAKPLASPAFDGEAFNQELNGQEFQAAFARLRDYLAAVPGRLDIGMYEFKSLMGHCVFNIILALLRFQYEARRLEDRKYEYFRSIHESLDIREASGWIEAFLGEAEDCVLQRTRSAGNQAVQRILEFIQEHYAEPLTLTEIAHHFHFNPSYLSNYFATHNSEGFSEYLNKVRIEQACRLLRQGDMPISDISSQVGYSEHSYFTKVFRKQKGLSPSQYRKQLMEGQL</sequence>
<dbReference type="PROSITE" id="PS01124">
    <property type="entry name" value="HTH_ARAC_FAMILY_2"/>
    <property type="match status" value="1"/>
</dbReference>
<dbReference type="RefSeq" id="WP_094094243.1">
    <property type="nucleotide sequence ID" value="NZ_BMHF01000014.1"/>
</dbReference>
<evidence type="ECO:0000259" key="5">
    <source>
        <dbReference type="PROSITE" id="PS01124"/>
    </source>
</evidence>
<dbReference type="SUPFAM" id="SSF52172">
    <property type="entry name" value="CheY-like"/>
    <property type="match status" value="1"/>
</dbReference>
<feature type="modified residue" description="4-aspartylphosphate" evidence="4">
    <location>
        <position position="62"/>
    </location>
</feature>
<keyword evidence="2" id="KW-0238">DNA-binding</keyword>
<keyword evidence="3" id="KW-0804">Transcription</keyword>
<accession>A0ABQ1GNJ7</accession>
<protein>
    <recommendedName>
        <fullName evidence="9">DNA-binding response regulator</fullName>
    </recommendedName>
</protein>
<organism evidence="7 8">
    <name type="scientific">Paenibacillus physcomitrellae</name>
    <dbReference type="NCBI Taxonomy" id="1619311"/>
    <lineage>
        <taxon>Bacteria</taxon>
        <taxon>Bacillati</taxon>
        <taxon>Bacillota</taxon>
        <taxon>Bacilli</taxon>
        <taxon>Bacillales</taxon>
        <taxon>Paenibacillaceae</taxon>
        <taxon>Paenibacillus</taxon>
    </lineage>
</organism>
<evidence type="ECO:0000256" key="1">
    <source>
        <dbReference type="ARBA" id="ARBA00023015"/>
    </source>
</evidence>
<dbReference type="PANTHER" id="PTHR43280:SF2">
    <property type="entry name" value="HTH-TYPE TRANSCRIPTIONAL REGULATOR EXSA"/>
    <property type="match status" value="1"/>
</dbReference>
<dbReference type="CDD" id="cd17536">
    <property type="entry name" value="REC_YesN-like"/>
    <property type="match status" value="1"/>
</dbReference>
<keyword evidence="4" id="KW-0597">Phosphoprotein</keyword>
<comment type="caution">
    <text evidence="7">The sequence shown here is derived from an EMBL/GenBank/DDBJ whole genome shotgun (WGS) entry which is preliminary data.</text>
</comment>
<evidence type="ECO:0000256" key="3">
    <source>
        <dbReference type="ARBA" id="ARBA00023163"/>
    </source>
</evidence>
<dbReference type="PANTHER" id="PTHR43280">
    <property type="entry name" value="ARAC-FAMILY TRANSCRIPTIONAL REGULATOR"/>
    <property type="match status" value="1"/>
</dbReference>
<dbReference type="PROSITE" id="PS50110">
    <property type="entry name" value="RESPONSE_REGULATORY"/>
    <property type="match status" value="1"/>
</dbReference>
<evidence type="ECO:0000256" key="4">
    <source>
        <dbReference type="PROSITE-ProRule" id="PRU00169"/>
    </source>
</evidence>
<dbReference type="Gene3D" id="1.10.10.60">
    <property type="entry name" value="Homeodomain-like"/>
    <property type="match status" value="2"/>
</dbReference>
<dbReference type="SMART" id="SM00448">
    <property type="entry name" value="REC"/>
    <property type="match status" value="1"/>
</dbReference>
<reference evidence="8" key="1">
    <citation type="journal article" date="2019" name="Int. J. Syst. Evol. Microbiol.">
        <title>The Global Catalogue of Microorganisms (GCM) 10K type strain sequencing project: providing services to taxonomists for standard genome sequencing and annotation.</title>
        <authorList>
            <consortium name="The Broad Institute Genomics Platform"/>
            <consortium name="The Broad Institute Genome Sequencing Center for Infectious Disease"/>
            <person name="Wu L."/>
            <person name="Ma J."/>
        </authorList>
    </citation>
    <scope>NUCLEOTIDE SEQUENCE [LARGE SCALE GENOMIC DNA]</scope>
    <source>
        <strain evidence="8">CGMCC 1.15044</strain>
    </source>
</reference>
<proteinExistence type="predicted"/>
<dbReference type="SMART" id="SM00342">
    <property type="entry name" value="HTH_ARAC"/>
    <property type="match status" value="1"/>
</dbReference>